<proteinExistence type="predicted"/>
<dbReference type="EMBL" id="DS178284">
    <property type="protein sequence ID" value="EHS63322.1"/>
    <property type="molecule type" value="Genomic_DNA"/>
</dbReference>
<evidence type="ECO:0000313" key="3">
    <source>
        <dbReference type="Proteomes" id="UP000008783"/>
    </source>
</evidence>
<name>H6QRM8_PUCGT</name>
<dbReference type="RefSeq" id="XP_003889825.1">
    <property type="nucleotide sequence ID" value="XM_003889776.1"/>
</dbReference>
<dbReference type="HOGENOM" id="CLU_2543689_0_0_1"/>
<dbReference type="GeneID" id="13540760"/>
<dbReference type="Proteomes" id="UP000008783">
    <property type="component" value="Unassembled WGS sequence"/>
</dbReference>
<dbReference type="VEuPathDB" id="FungiDB:PGTG_21626"/>
<reference evidence="3" key="1">
    <citation type="journal article" date="2011" name="Proc. Natl. Acad. Sci. U.S.A.">
        <title>Obligate biotrophy features unraveled by the genomic analysis of rust fungi.</title>
        <authorList>
            <person name="Duplessis S."/>
            <person name="Cuomo C.A."/>
            <person name="Lin Y.-C."/>
            <person name="Aerts A."/>
            <person name="Tisserant E."/>
            <person name="Veneault-Fourrey C."/>
            <person name="Joly D.L."/>
            <person name="Hacquard S."/>
            <person name="Amselem J."/>
            <person name="Cantarel B.L."/>
            <person name="Chiu R."/>
            <person name="Coutinho P.M."/>
            <person name="Feau N."/>
            <person name="Field M."/>
            <person name="Frey P."/>
            <person name="Gelhaye E."/>
            <person name="Goldberg J."/>
            <person name="Grabherr M.G."/>
            <person name="Kodira C.D."/>
            <person name="Kohler A."/>
            <person name="Kuees U."/>
            <person name="Lindquist E.A."/>
            <person name="Lucas S.M."/>
            <person name="Mago R."/>
            <person name="Mauceli E."/>
            <person name="Morin E."/>
            <person name="Murat C."/>
            <person name="Pangilinan J.L."/>
            <person name="Park R."/>
            <person name="Pearson M."/>
            <person name="Quesneville H."/>
            <person name="Rouhier N."/>
            <person name="Sakthikumar S."/>
            <person name="Salamov A.A."/>
            <person name="Schmutz J."/>
            <person name="Selles B."/>
            <person name="Shapiro H."/>
            <person name="Tanguay P."/>
            <person name="Tuskan G.A."/>
            <person name="Henrissat B."/>
            <person name="Van de Peer Y."/>
            <person name="Rouze P."/>
            <person name="Ellis J.G."/>
            <person name="Dodds P.N."/>
            <person name="Schein J.E."/>
            <person name="Zhong S."/>
            <person name="Hamelin R.C."/>
            <person name="Grigoriev I.V."/>
            <person name="Szabo L.J."/>
            <person name="Martin F."/>
        </authorList>
    </citation>
    <scope>NUCLEOTIDE SEQUENCE [LARGE SCALE GENOMIC DNA]</scope>
    <source>
        <strain evidence="3">CRL 75-36-700-3 / race SCCL</strain>
    </source>
</reference>
<evidence type="ECO:0000313" key="2">
    <source>
        <dbReference type="EMBL" id="EHS63322.1"/>
    </source>
</evidence>
<organism evidence="2 3">
    <name type="scientific">Puccinia graminis f. sp. tritici (strain CRL 75-36-700-3 / race SCCL)</name>
    <name type="common">Black stem rust fungus</name>
    <dbReference type="NCBI Taxonomy" id="418459"/>
    <lineage>
        <taxon>Eukaryota</taxon>
        <taxon>Fungi</taxon>
        <taxon>Dikarya</taxon>
        <taxon>Basidiomycota</taxon>
        <taxon>Pucciniomycotina</taxon>
        <taxon>Pucciniomycetes</taxon>
        <taxon>Pucciniales</taxon>
        <taxon>Pucciniaceae</taxon>
        <taxon>Puccinia</taxon>
    </lineage>
</organism>
<sequence>MWAEGIGSSLDWSDHTTGQSKSACGPERQLLRGVRESACRATTFHGVGRDPTAPCLSELANLSCCVRVGVPMNVCGLADENYG</sequence>
<dbReference type="KEGG" id="pgr:PGTG_21626"/>
<evidence type="ECO:0000256" key="1">
    <source>
        <dbReference type="SAM" id="MobiDB-lite"/>
    </source>
</evidence>
<gene>
    <name evidence="2" type="ORF">PGTG_21626</name>
</gene>
<dbReference type="InParanoid" id="H6QRM8"/>
<feature type="region of interest" description="Disordered" evidence="1">
    <location>
        <begin position="1"/>
        <end position="26"/>
    </location>
</feature>
<protein>
    <submittedName>
        <fullName evidence="2">Uncharacterized protein</fullName>
    </submittedName>
</protein>
<accession>H6QRM8</accession>
<dbReference type="AlphaFoldDB" id="H6QRM8"/>
<keyword evidence="3" id="KW-1185">Reference proteome</keyword>